<dbReference type="Gene3D" id="3.90.226.10">
    <property type="entry name" value="2-enoyl-CoA Hydratase, Chain A, domain 1"/>
    <property type="match status" value="1"/>
</dbReference>
<evidence type="ECO:0000313" key="5">
    <source>
        <dbReference type="Proteomes" id="UP000077755"/>
    </source>
</evidence>
<dbReference type="InterPro" id="IPR023562">
    <property type="entry name" value="ClpP/TepA"/>
</dbReference>
<protein>
    <recommendedName>
        <fullName evidence="2">ATP-dependent Clp protease proteolytic subunit</fullName>
    </recommendedName>
</protein>
<comment type="similarity">
    <text evidence="1 2">Belongs to the peptidase S14 family.</text>
</comment>
<dbReference type="GO" id="GO:0006515">
    <property type="term" value="P:protein quality control for misfolded or incompletely synthesized proteins"/>
    <property type="evidence" value="ECO:0007669"/>
    <property type="project" value="TreeGrafter"/>
</dbReference>
<proteinExistence type="inferred from homology"/>
<dbReference type="EMBL" id="CP093343">
    <property type="protein sequence ID" value="WOG84375.1"/>
    <property type="molecule type" value="Genomic_DNA"/>
</dbReference>
<feature type="transmembrane region" description="Helical" evidence="3">
    <location>
        <begin position="105"/>
        <end position="122"/>
    </location>
</feature>
<dbReference type="SUPFAM" id="SSF52096">
    <property type="entry name" value="ClpP/crotonase"/>
    <property type="match status" value="1"/>
</dbReference>
<dbReference type="GO" id="GO:0004176">
    <property type="term" value="F:ATP-dependent peptidase activity"/>
    <property type="evidence" value="ECO:0007669"/>
    <property type="project" value="InterPro"/>
</dbReference>
<keyword evidence="5" id="KW-1185">Reference proteome</keyword>
<keyword evidence="3" id="KW-1133">Transmembrane helix</keyword>
<organism evidence="4 5">
    <name type="scientific">Daucus carota subsp. sativus</name>
    <name type="common">Carrot</name>
    <dbReference type="NCBI Taxonomy" id="79200"/>
    <lineage>
        <taxon>Eukaryota</taxon>
        <taxon>Viridiplantae</taxon>
        <taxon>Streptophyta</taxon>
        <taxon>Embryophyta</taxon>
        <taxon>Tracheophyta</taxon>
        <taxon>Spermatophyta</taxon>
        <taxon>Magnoliopsida</taxon>
        <taxon>eudicotyledons</taxon>
        <taxon>Gunneridae</taxon>
        <taxon>Pentapetalae</taxon>
        <taxon>asterids</taxon>
        <taxon>campanulids</taxon>
        <taxon>Apiales</taxon>
        <taxon>Apiaceae</taxon>
        <taxon>Apioideae</taxon>
        <taxon>Scandiceae</taxon>
        <taxon>Daucinae</taxon>
        <taxon>Daucus</taxon>
        <taxon>Daucus sect. Daucus</taxon>
    </lineage>
</organism>
<dbReference type="CDD" id="cd07017">
    <property type="entry name" value="S14_ClpP_2"/>
    <property type="match status" value="1"/>
</dbReference>
<evidence type="ECO:0000313" key="4">
    <source>
        <dbReference type="EMBL" id="WOG84375.1"/>
    </source>
</evidence>
<evidence type="ECO:0000256" key="3">
    <source>
        <dbReference type="SAM" id="Phobius"/>
    </source>
</evidence>
<dbReference type="PANTHER" id="PTHR10381">
    <property type="entry name" value="ATP-DEPENDENT CLP PROTEASE PROTEOLYTIC SUBUNIT"/>
    <property type="match status" value="1"/>
</dbReference>
<feature type="transmembrane region" description="Helical" evidence="3">
    <location>
        <begin position="51"/>
        <end position="69"/>
    </location>
</feature>
<dbReference type="GO" id="GO:0009532">
    <property type="term" value="C:plastid stroma"/>
    <property type="evidence" value="ECO:0007669"/>
    <property type="project" value="UniProtKB-ARBA"/>
</dbReference>
<dbReference type="Pfam" id="PF00574">
    <property type="entry name" value="CLP_protease"/>
    <property type="match status" value="1"/>
</dbReference>
<dbReference type="GO" id="GO:0009368">
    <property type="term" value="C:endopeptidase Clp complex"/>
    <property type="evidence" value="ECO:0007669"/>
    <property type="project" value="TreeGrafter"/>
</dbReference>
<dbReference type="GO" id="GO:0051117">
    <property type="term" value="F:ATPase binding"/>
    <property type="evidence" value="ECO:0007669"/>
    <property type="project" value="TreeGrafter"/>
</dbReference>
<dbReference type="PRINTS" id="PR00127">
    <property type="entry name" value="CLPPROTEASEP"/>
</dbReference>
<sequence>MTLFPCPKKQVYICQVNSSSLAKLCSISIRHTETELNLLSNMFAFLVVKKIVYIVLELVVAQVMYLQWMDLKDPIYLYMKSRGTVGMEMEGFAIYDARMQLKNEMHTVAAAIVQACLLLAAGSKGKRFMMPYTKAMIQQPRVPSSGLMPATDLLIRAKEHTGNSLEAVANVKRHPFYMDSIRAKKTGVIDKILWHGQETIMAGASLSEDRDKIAGIKVLVAV</sequence>
<name>A0AAF1ALE7_DAUCS</name>
<dbReference type="PANTHER" id="PTHR10381:SF6">
    <property type="entry name" value="ATP-DEPENDENT CLP PROTEASE PROTEOLYTIC SUBUNIT-RELATED PROTEIN 3, CHLOROPLASTIC"/>
    <property type="match status" value="1"/>
</dbReference>
<dbReference type="InterPro" id="IPR029045">
    <property type="entry name" value="ClpP/crotonase-like_dom_sf"/>
</dbReference>
<keyword evidence="3" id="KW-0472">Membrane</keyword>
<dbReference type="GO" id="GO:0004252">
    <property type="term" value="F:serine-type endopeptidase activity"/>
    <property type="evidence" value="ECO:0007669"/>
    <property type="project" value="InterPro"/>
</dbReference>
<reference evidence="4" key="2">
    <citation type="submission" date="2022-03" db="EMBL/GenBank/DDBJ databases">
        <title>Draft title - Genomic analysis of global carrot germplasm unveils the trajectory of domestication and the origin of high carotenoid orange carrot.</title>
        <authorList>
            <person name="Iorizzo M."/>
            <person name="Ellison S."/>
            <person name="Senalik D."/>
            <person name="Macko-Podgorni A."/>
            <person name="Grzebelus D."/>
            <person name="Bostan H."/>
            <person name="Rolling W."/>
            <person name="Curaba J."/>
            <person name="Simon P."/>
        </authorList>
    </citation>
    <scope>NUCLEOTIDE SEQUENCE</scope>
    <source>
        <tissue evidence="4">Leaf</tissue>
    </source>
</reference>
<evidence type="ECO:0000256" key="1">
    <source>
        <dbReference type="ARBA" id="ARBA00007039"/>
    </source>
</evidence>
<keyword evidence="3" id="KW-0812">Transmembrane</keyword>
<dbReference type="AlphaFoldDB" id="A0AAF1ALE7"/>
<dbReference type="Proteomes" id="UP000077755">
    <property type="component" value="Chromosome 1"/>
</dbReference>
<dbReference type="InterPro" id="IPR001907">
    <property type="entry name" value="ClpP"/>
</dbReference>
<evidence type="ECO:0000256" key="2">
    <source>
        <dbReference type="RuleBase" id="RU003567"/>
    </source>
</evidence>
<reference evidence="4" key="1">
    <citation type="journal article" date="2016" name="Nat. Genet.">
        <title>A high-quality carrot genome assembly provides new insights into carotenoid accumulation and asterid genome evolution.</title>
        <authorList>
            <person name="Iorizzo M."/>
            <person name="Ellison S."/>
            <person name="Senalik D."/>
            <person name="Zeng P."/>
            <person name="Satapoomin P."/>
            <person name="Huang J."/>
            <person name="Bowman M."/>
            <person name="Iovene M."/>
            <person name="Sanseverino W."/>
            <person name="Cavagnaro P."/>
            <person name="Yildiz M."/>
            <person name="Macko-Podgorni A."/>
            <person name="Moranska E."/>
            <person name="Grzebelus E."/>
            <person name="Grzebelus D."/>
            <person name="Ashrafi H."/>
            <person name="Zheng Z."/>
            <person name="Cheng S."/>
            <person name="Spooner D."/>
            <person name="Van Deynze A."/>
            <person name="Simon P."/>
        </authorList>
    </citation>
    <scope>NUCLEOTIDE SEQUENCE</scope>
    <source>
        <tissue evidence="4">Leaf</tissue>
    </source>
</reference>
<accession>A0AAF1ALE7</accession>
<gene>
    <name evidence="4" type="ORF">DCAR_0103558</name>
</gene>